<dbReference type="Gene3D" id="3.30.565.10">
    <property type="entry name" value="Histidine kinase-like ATPase, C-terminal domain"/>
    <property type="match status" value="1"/>
</dbReference>
<gene>
    <name evidence="12" type="ORF">BWR18_13230</name>
</gene>
<keyword evidence="5" id="KW-0808">Transferase</keyword>
<dbReference type="InterPro" id="IPR036097">
    <property type="entry name" value="HisK_dim/P_sf"/>
</dbReference>
<dbReference type="GO" id="GO:0005886">
    <property type="term" value="C:plasma membrane"/>
    <property type="evidence" value="ECO:0007669"/>
    <property type="project" value="TreeGrafter"/>
</dbReference>
<proteinExistence type="predicted"/>
<dbReference type="AlphaFoldDB" id="A0A1P8MX00"/>
<dbReference type="SUPFAM" id="SSF55874">
    <property type="entry name" value="ATPase domain of HSP90 chaperone/DNA topoisomerase II/histidine kinase"/>
    <property type="match status" value="1"/>
</dbReference>
<accession>A0A1P8MX00</accession>
<dbReference type="PANTHER" id="PTHR45436:SF1">
    <property type="entry name" value="SENSOR PROTEIN QSEC"/>
    <property type="match status" value="1"/>
</dbReference>
<dbReference type="PROSITE" id="PS50109">
    <property type="entry name" value="HIS_KIN"/>
    <property type="match status" value="1"/>
</dbReference>
<dbReference type="InterPro" id="IPR004358">
    <property type="entry name" value="Sig_transdc_His_kin-like_C"/>
</dbReference>
<protein>
    <recommendedName>
        <fullName evidence="3">histidine kinase</fullName>
        <ecNumber evidence="3">2.7.13.3</ecNumber>
    </recommendedName>
</protein>
<dbReference type="KEGG" id="tom:BWR18_13230"/>
<dbReference type="InterPro" id="IPR050428">
    <property type="entry name" value="TCS_sensor_his_kinase"/>
</dbReference>
<keyword evidence="4" id="KW-0597">Phosphoprotein</keyword>
<evidence type="ECO:0000256" key="3">
    <source>
        <dbReference type="ARBA" id="ARBA00012438"/>
    </source>
</evidence>
<dbReference type="Gene3D" id="1.10.287.130">
    <property type="match status" value="1"/>
</dbReference>
<dbReference type="SMART" id="SM00388">
    <property type="entry name" value="HisKA"/>
    <property type="match status" value="1"/>
</dbReference>
<evidence type="ECO:0000256" key="8">
    <source>
        <dbReference type="ARBA" id="ARBA00022989"/>
    </source>
</evidence>
<dbReference type="InterPro" id="IPR005467">
    <property type="entry name" value="His_kinase_dom"/>
</dbReference>
<evidence type="ECO:0000256" key="2">
    <source>
        <dbReference type="ARBA" id="ARBA00004370"/>
    </source>
</evidence>
<name>A0A1P8MX00_9RHOB</name>
<dbReference type="PANTHER" id="PTHR45436">
    <property type="entry name" value="SENSOR HISTIDINE KINASE YKOH"/>
    <property type="match status" value="1"/>
</dbReference>
<evidence type="ECO:0000256" key="10">
    <source>
        <dbReference type="SAM" id="Phobius"/>
    </source>
</evidence>
<comment type="catalytic activity">
    <reaction evidence="1">
        <text>ATP + protein L-histidine = ADP + protein N-phospho-L-histidine.</text>
        <dbReference type="EC" id="2.7.13.3"/>
    </reaction>
</comment>
<keyword evidence="8 10" id="KW-1133">Transmembrane helix</keyword>
<evidence type="ECO:0000313" key="12">
    <source>
        <dbReference type="EMBL" id="APX12533.1"/>
    </source>
</evidence>
<evidence type="ECO:0000256" key="6">
    <source>
        <dbReference type="ARBA" id="ARBA00022692"/>
    </source>
</evidence>
<keyword evidence="9 10" id="KW-0472">Membrane</keyword>
<dbReference type="Pfam" id="PF02518">
    <property type="entry name" value="HATPase_c"/>
    <property type="match status" value="1"/>
</dbReference>
<evidence type="ECO:0000256" key="9">
    <source>
        <dbReference type="ARBA" id="ARBA00023136"/>
    </source>
</evidence>
<evidence type="ECO:0000256" key="1">
    <source>
        <dbReference type="ARBA" id="ARBA00000085"/>
    </source>
</evidence>
<feature type="transmembrane region" description="Helical" evidence="10">
    <location>
        <begin position="165"/>
        <end position="183"/>
    </location>
</feature>
<dbReference type="Pfam" id="PF00512">
    <property type="entry name" value="HisKA"/>
    <property type="match status" value="1"/>
</dbReference>
<dbReference type="EC" id="2.7.13.3" evidence="3"/>
<dbReference type="PRINTS" id="PR00344">
    <property type="entry name" value="BCTRLSENSOR"/>
</dbReference>
<evidence type="ECO:0000256" key="7">
    <source>
        <dbReference type="ARBA" id="ARBA00022777"/>
    </source>
</evidence>
<organism evidence="12 13">
    <name type="scientific">Tateyamaria omphalii</name>
    <dbReference type="NCBI Taxonomy" id="299262"/>
    <lineage>
        <taxon>Bacteria</taxon>
        <taxon>Pseudomonadati</taxon>
        <taxon>Pseudomonadota</taxon>
        <taxon>Alphaproteobacteria</taxon>
        <taxon>Rhodobacterales</taxon>
        <taxon>Roseobacteraceae</taxon>
        <taxon>Tateyamaria</taxon>
    </lineage>
</organism>
<dbReference type="InterPro" id="IPR036890">
    <property type="entry name" value="HATPase_C_sf"/>
</dbReference>
<feature type="domain" description="Histidine kinase" evidence="11">
    <location>
        <begin position="243"/>
        <end position="456"/>
    </location>
</feature>
<dbReference type="InterPro" id="IPR003594">
    <property type="entry name" value="HATPase_dom"/>
</dbReference>
<dbReference type="InterPro" id="IPR003661">
    <property type="entry name" value="HisK_dim/P_dom"/>
</dbReference>
<dbReference type="Proteomes" id="UP000186336">
    <property type="component" value="Chromosome"/>
</dbReference>
<dbReference type="CDD" id="cd00075">
    <property type="entry name" value="HATPase"/>
    <property type="match status" value="1"/>
</dbReference>
<reference evidence="12 13" key="1">
    <citation type="submission" date="2017-01" db="EMBL/GenBank/DDBJ databases">
        <title>Complete genome of Tateyamaria omphalii DOK1-4 isolated from seawater in Dokdo.</title>
        <authorList>
            <person name="Kim J.H."/>
            <person name="Chi W.-J."/>
        </authorList>
    </citation>
    <scope>NUCLEOTIDE SEQUENCE [LARGE SCALE GENOMIC DNA]</scope>
    <source>
        <strain evidence="12 13">DOK1-4</strain>
    </source>
</reference>
<evidence type="ECO:0000259" key="11">
    <source>
        <dbReference type="PROSITE" id="PS50109"/>
    </source>
</evidence>
<sequence>MKMGSLRTRLIIIILTPLLLIAVVAAVMEFRGTTERAGEIFDRGLLSAALAISRDVALSGGDALSPATRRLISGTSGGELFYHVYAPDGVFVTGYATPPRPPSDVLLAEAEPLFFDAIYQGRDVRVLRFRDAATLDGFTGLFTISVWQDMSVRASFVTSVVSRTIAVLALLLASVALVVWFGVRLGLRPLLELEDAIASRTPSDLTPIRRPVPTEAQGIVGTLNALLDRVARRISSKDEFISNAAHQLRNPIAGVLALAEAVESAPSAEASKARSAELVAAAREATHLTNQLLSFERAKGSDTAHANAVLDLAALCESVIARFQGGSSVATDHVTVTLEAPPAPLYVAGDDLMLQEALLNLLTNAVVHGGPDVSRIRLALRADDNMVRLQVTDDGIGIAPEDRTLAVGRFSQANAGPGTGLGLPIAARVMENHGGRLTISARDRGACIVLELPLTVVA</sequence>
<evidence type="ECO:0000313" key="13">
    <source>
        <dbReference type="Proteomes" id="UP000186336"/>
    </source>
</evidence>
<keyword evidence="7" id="KW-0418">Kinase</keyword>
<dbReference type="EMBL" id="CP019312">
    <property type="protein sequence ID" value="APX12533.1"/>
    <property type="molecule type" value="Genomic_DNA"/>
</dbReference>
<dbReference type="OrthoDB" id="913606at2"/>
<dbReference type="SUPFAM" id="SSF47384">
    <property type="entry name" value="Homodimeric domain of signal transducing histidine kinase"/>
    <property type="match status" value="1"/>
</dbReference>
<comment type="subcellular location">
    <subcellularLocation>
        <location evidence="2">Membrane</location>
    </subcellularLocation>
</comment>
<keyword evidence="6 10" id="KW-0812">Transmembrane</keyword>
<dbReference type="CDD" id="cd00082">
    <property type="entry name" value="HisKA"/>
    <property type="match status" value="1"/>
</dbReference>
<keyword evidence="13" id="KW-1185">Reference proteome</keyword>
<dbReference type="Pfam" id="PF08521">
    <property type="entry name" value="2CSK_N"/>
    <property type="match status" value="1"/>
</dbReference>
<dbReference type="InterPro" id="IPR013727">
    <property type="entry name" value="2CSK_N"/>
</dbReference>
<dbReference type="STRING" id="299262.BWR18_13230"/>
<dbReference type="SMART" id="SM00387">
    <property type="entry name" value="HATPase_c"/>
    <property type="match status" value="1"/>
</dbReference>
<dbReference type="GO" id="GO:0000155">
    <property type="term" value="F:phosphorelay sensor kinase activity"/>
    <property type="evidence" value="ECO:0007669"/>
    <property type="project" value="InterPro"/>
</dbReference>
<evidence type="ECO:0000256" key="5">
    <source>
        <dbReference type="ARBA" id="ARBA00022679"/>
    </source>
</evidence>
<evidence type="ECO:0000256" key="4">
    <source>
        <dbReference type="ARBA" id="ARBA00022553"/>
    </source>
</evidence>